<reference evidence="4 5" key="1">
    <citation type="submission" date="2016-04" db="EMBL/GenBank/DDBJ databases">
        <title>A degradative enzymes factory behind the ericoid mycorrhizal symbiosis.</title>
        <authorList>
            <consortium name="DOE Joint Genome Institute"/>
            <person name="Martino E."/>
            <person name="Morin E."/>
            <person name="Grelet G."/>
            <person name="Kuo A."/>
            <person name="Kohler A."/>
            <person name="Daghino S."/>
            <person name="Barry K."/>
            <person name="Choi C."/>
            <person name="Cichocki N."/>
            <person name="Clum A."/>
            <person name="Copeland A."/>
            <person name="Hainaut M."/>
            <person name="Haridas S."/>
            <person name="Labutti K."/>
            <person name="Lindquist E."/>
            <person name="Lipzen A."/>
            <person name="Khouja H.-R."/>
            <person name="Murat C."/>
            <person name="Ohm R."/>
            <person name="Olson A."/>
            <person name="Spatafora J."/>
            <person name="Veneault-Fourrey C."/>
            <person name="Henrissat B."/>
            <person name="Grigoriev I."/>
            <person name="Martin F."/>
            <person name="Perotto S."/>
        </authorList>
    </citation>
    <scope>NUCLEOTIDE SEQUENCE [LARGE SCALE GENOMIC DNA]</scope>
    <source>
        <strain evidence="4 5">E</strain>
    </source>
</reference>
<dbReference type="SUPFAM" id="SSF51735">
    <property type="entry name" value="NAD(P)-binding Rossmann-fold domains"/>
    <property type="match status" value="1"/>
</dbReference>
<evidence type="ECO:0000313" key="4">
    <source>
        <dbReference type="EMBL" id="PMD60057.1"/>
    </source>
</evidence>
<dbReference type="GO" id="GO:0016616">
    <property type="term" value="F:oxidoreductase activity, acting on the CH-OH group of donors, NAD or NADP as acceptor"/>
    <property type="evidence" value="ECO:0007669"/>
    <property type="project" value="TreeGrafter"/>
</dbReference>
<dbReference type="PROSITE" id="PS00061">
    <property type="entry name" value="ADH_SHORT"/>
    <property type="match status" value="1"/>
</dbReference>
<evidence type="ECO:0000256" key="1">
    <source>
        <dbReference type="ARBA" id="ARBA00006484"/>
    </source>
</evidence>
<proteinExistence type="inferred from homology"/>
<sequence length="292" mass="31822">MALQVKGKTALVTGGGSGICLEFTKLLLSKGCNVVVADLTLLPEAETVVTGDPGSERATAAFIKTDVTDWKQLKAAFEFAIEKFKVLDIVCPGAGVFEPAWSNFWHLDDGVDNDSTSSFKTFDININHPVRATQLAIDSFMRQKLGHGVVVIISSTAAQTAFLPTPMYVASKHAISDFTRAFADLEPKLNIRVNAVAPGRVKTPLWTQDKLTWINENFDRWVTPKQVADVMLDLITNEKNVGGTILEVGTDPVRAVQRINDPGPQGKGLTSEEVANAYTNVYNLIEEHYGKS</sequence>
<organism evidence="4 5">
    <name type="scientific">Hyaloscypha bicolor E</name>
    <dbReference type="NCBI Taxonomy" id="1095630"/>
    <lineage>
        <taxon>Eukaryota</taxon>
        <taxon>Fungi</taxon>
        <taxon>Dikarya</taxon>
        <taxon>Ascomycota</taxon>
        <taxon>Pezizomycotina</taxon>
        <taxon>Leotiomycetes</taxon>
        <taxon>Helotiales</taxon>
        <taxon>Hyaloscyphaceae</taxon>
        <taxon>Hyaloscypha</taxon>
        <taxon>Hyaloscypha bicolor</taxon>
    </lineage>
</organism>
<evidence type="ECO:0000256" key="3">
    <source>
        <dbReference type="ARBA" id="ARBA00023002"/>
    </source>
</evidence>
<gene>
    <name evidence="4" type="ORF">K444DRAFT_589790</name>
</gene>
<dbReference type="Gene3D" id="3.40.50.720">
    <property type="entry name" value="NAD(P)-binding Rossmann-like Domain"/>
    <property type="match status" value="1"/>
</dbReference>
<dbReference type="GO" id="GO:0005737">
    <property type="term" value="C:cytoplasm"/>
    <property type="evidence" value="ECO:0007669"/>
    <property type="project" value="TreeGrafter"/>
</dbReference>
<dbReference type="InParanoid" id="A0A2J6TAJ4"/>
<protein>
    <submittedName>
        <fullName evidence="4">NAD(P)-binding protein</fullName>
    </submittedName>
</protein>
<dbReference type="InterPro" id="IPR020904">
    <property type="entry name" value="Sc_DH/Rdtase_CS"/>
</dbReference>
<name>A0A2J6TAJ4_9HELO</name>
<dbReference type="InterPro" id="IPR036291">
    <property type="entry name" value="NAD(P)-bd_dom_sf"/>
</dbReference>
<dbReference type="Proteomes" id="UP000235371">
    <property type="component" value="Unassembled WGS sequence"/>
</dbReference>
<dbReference type="InterPro" id="IPR002347">
    <property type="entry name" value="SDR_fam"/>
</dbReference>
<keyword evidence="5" id="KW-1185">Reference proteome</keyword>
<keyword evidence="3" id="KW-0560">Oxidoreductase</keyword>
<dbReference type="PRINTS" id="PR00081">
    <property type="entry name" value="GDHRDH"/>
</dbReference>
<dbReference type="EMBL" id="KZ613803">
    <property type="protein sequence ID" value="PMD60057.1"/>
    <property type="molecule type" value="Genomic_DNA"/>
</dbReference>
<evidence type="ECO:0000256" key="2">
    <source>
        <dbReference type="ARBA" id="ARBA00022857"/>
    </source>
</evidence>
<dbReference type="RefSeq" id="XP_024736961.1">
    <property type="nucleotide sequence ID" value="XM_024878125.1"/>
</dbReference>
<dbReference type="PANTHER" id="PTHR44229:SF4">
    <property type="entry name" value="15-HYDROXYPROSTAGLANDIN DEHYDROGENASE [NAD(+)]"/>
    <property type="match status" value="1"/>
</dbReference>
<evidence type="ECO:0000313" key="5">
    <source>
        <dbReference type="Proteomes" id="UP000235371"/>
    </source>
</evidence>
<dbReference type="STRING" id="1095630.A0A2J6TAJ4"/>
<keyword evidence="2" id="KW-0521">NADP</keyword>
<dbReference type="GeneID" id="36586202"/>
<dbReference type="AlphaFoldDB" id="A0A2J6TAJ4"/>
<dbReference type="OrthoDB" id="5296at2759"/>
<dbReference type="PANTHER" id="PTHR44229">
    <property type="entry name" value="15-HYDROXYPROSTAGLANDIN DEHYDROGENASE [NAD(+)]"/>
    <property type="match status" value="1"/>
</dbReference>
<dbReference type="Pfam" id="PF00106">
    <property type="entry name" value="adh_short"/>
    <property type="match status" value="1"/>
</dbReference>
<comment type="similarity">
    <text evidence="1">Belongs to the short-chain dehydrogenases/reductases (SDR) family.</text>
</comment>
<accession>A0A2J6TAJ4</accession>